<proteinExistence type="predicted"/>
<dbReference type="AlphaFoldDB" id="A0A645DXS8"/>
<reference evidence="2" key="1">
    <citation type="submission" date="2019-08" db="EMBL/GenBank/DDBJ databases">
        <authorList>
            <person name="Kucharzyk K."/>
            <person name="Murdoch R.W."/>
            <person name="Higgins S."/>
            <person name="Loffler F."/>
        </authorList>
    </citation>
    <scope>NUCLEOTIDE SEQUENCE</scope>
</reference>
<accession>A0A645DXS8</accession>
<gene>
    <name evidence="2" type="ORF">SDC9_141480</name>
</gene>
<organism evidence="2">
    <name type="scientific">bioreactor metagenome</name>
    <dbReference type="NCBI Taxonomy" id="1076179"/>
    <lineage>
        <taxon>unclassified sequences</taxon>
        <taxon>metagenomes</taxon>
        <taxon>ecological metagenomes</taxon>
    </lineage>
</organism>
<dbReference type="EMBL" id="VSSQ01040988">
    <property type="protein sequence ID" value="MPM94334.1"/>
    <property type="molecule type" value="Genomic_DNA"/>
</dbReference>
<evidence type="ECO:0000313" key="2">
    <source>
        <dbReference type="EMBL" id="MPM94334.1"/>
    </source>
</evidence>
<comment type="caution">
    <text evidence="2">The sequence shown here is derived from an EMBL/GenBank/DDBJ whole genome shotgun (WGS) entry which is preliminary data.</text>
</comment>
<name>A0A645DXS8_9ZZZZ</name>
<evidence type="ECO:0000256" key="1">
    <source>
        <dbReference type="SAM" id="MobiDB-lite"/>
    </source>
</evidence>
<feature type="region of interest" description="Disordered" evidence="1">
    <location>
        <begin position="39"/>
        <end position="59"/>
    </location>
</feature>
<sequence>MVGMVMGKTDCADPLKPPSGHFDPNLRAFAAVDQDHFSANPAKQGSQSPVGERHHSSAAEQTYINHQSLPLFLYMKINNENSAVFLNATAVLIHPLKNFSLILSIYCT</sequence>
<protein>
    <submittedName>
        <fullName evidence="2">Uncharacterized protein</fullName>
    </submittedName>
</protein>